<keyword evidence="3" id="KW-1185">Reference proteome</keyword>
<feature type="transmembrane region" description="Helical" evidence="1">
    <location>
        <begin position="114"/>
        <end position="134"/>
    </location>
</feature>
<keyword evidence="1" id="KW-0812">Transmembrane</keyword>
<organism evidence="2 3">
    <name type="scientific">Allofournierella massiliensis</name>
    <dbReference type="NCBI Taxonomy" id="1650663"/>
    <lineage>
        <taxon>Bacteria</taxon>
        <taxon>Bacillati</taxon>
        <taxon>Bacillota</taxon>
        <taxon>Clostridia</taxon>
        <taxon>Eubacteriales</taxon>
        <taxon>Oscillospiraceae</taxon>
        <taxon>Allofournierella</taxon>
    </lineage>
</organism>
<feature type="transmembrane region" description="Helical" evidence="1">
    <location>
        <begin position="146"/>
        <end position="165"/>
    </location>
</feature>
<accession>A0ABT7UQF0</accession>
<dbReference type="Proteomes" id="UP001529380">
    <property type="component" value="Unassembled WGS sequence"/>
</dbReference>
<comment type="caution">
    <text evidence="2">The sequence shown here is derived from an EMBL/GenBank/DDBJ whole genome shotgun (WGS) entry which is preliminary data.</text>
</comment>
<feature type="transmembrane region" description="Helical" evidence="1">
    <location>
        <begin position="323"/>
        <end position="345"/>
    </location>
</feature>
<feature type="transmembrane region" description="Helical" evidence="1">
    <location>
        <begin position="464"/>
        <end position="484"/>
    </location>
</feature>
<name>A0ABT7UQF0_9FIRM</name>
<protein>
    <submittedName>
        <fullName evidence="2">DUF4173 domain-containing protein</fullName>
    </submittedName>
</protein>
<feature type="transmembrane region" description="Helical" evidence="1">
    <location>
        <begin position="52"/>
        <end position="72"/>
    </location>
</feature>
<feature type="transmembrane region" description="Helical" evidence="1">
    <location>
        <begin position="399"/>
        <end position="417"/>
    </location>
</feature>
<keyword evidence="1" id="KW-0472">Membrane</keyword>
<proteinExistence type="predicted"/>
<keyword evidence="1" id="KW-1133">Transmembrane helix</keyword>
<dbReference type="RefSeq" id="WP_289599712.1">
    <property type="nucleotide sequence ID" value="NZ_JAUDCL010000010.1"/>
</dbReference>
<feature type="transmembrane region" description="Helical" evidence="1">
    <location>
        <begin position="84"/>
        <end position="102"/>
    </location>
</feature>
<sequence length="596" mass="65682">MEERIRLENGAMPQTGMPNSQAADPAAGAQPLYTAKAAQPFQATRLQLGAALYSYLLGWFYFCGLVLGGPVLPFAEWYVGSMNPVALGVFCALFFGGAEFFLRRTGRKAPAESWWWLGFSALLLANLLIVRPLLHGAGYWNDYEYGYYGWQVLALHLAAMYWLVCRAGLLTGGGRTGCFAPLDAALCLLGRPFCWFFLRIQVMWYAFKKLWARVRAARQNKKRDLVGAGLALCLLVPLFVLALMLLAGADAGFASLLERFARLLTVPEWVAGRLLMFVGSLPVGAYLYGALGSVLRQKPDPERQSRWLAALDKQRCLPQNAMTLGLLAFCGLYLLFFAVQAGYLFGAFFDRLPAGFTAAEYARRGFFELCAVAMLNFALLLAVNVLCKGKPQQRPLLRGLTAALMASNLLFVLVGASKMGLYVTRFGLTEKRILSSWFMLVLAAVSVLALLAVFRGLDWIRLGTFAAAGLFLALCLCQPQAFAYRVNLALYQNGTIHQLDPWTLRQQAAGISEYELADDLIQAGWGVGEMPEDVMYAIGGYSADDELHYIRDEQGNRQVWFKVSGKAAEDAGTLTMTLDESGETVTALELTPNEMK</sequence>
<evidence type="ECO:0000256" key="1">
    <source>
        <dbReference type="SAM" id="Phobius"/>
    </source>
</evidence>
<evidence type="ECO:0000313" key="3">
    <source>
        <dbReference type="Proteomes" id="UP001529380"/>
    </source>
</evidence>
<reference evidence="2 3" key="1">
    <citation type="submission" date="2023-06" db="EMBL/GenBank/DDBJ databases">
        <title>Identification and characterization of horizontal gene transfer across gut microbiota members of farm animals based on homology search.</title>
        <authorList>
            <person name="Schwarzerova J."/>
            <person name="Nykrynova M."/>
            <person name="Jureckova K."/>
            <person name="Cejkova D."/>
            <person name="Rychlik I."/>
        </authorList>
    </citation>
    <scope>NUCLEOTIDE SEQUENCE [LARGE SCALE GENOMIC DNA]</scope>
    <source>
        <strain evidence="2 3">ET340</strain>
    </source>
</reference>
<gene>
    <name evidence="2" type="ORF">QUW08_07360</name>
</gene>
<dbReference type="InterPro" id="IPR025291">
    <property type="entry name" value="DUF4153"/>
</dbReference>
<feature type="transmembrane region" description="Helical" evidence="1">
    <location>
        <begin position="365"/>
        <end position="387"/>
    </location>
</feature>
<evidence type="ECO:0000313" key="2">
    <source>
        <dbReference type="EMBL" id="MDM8201108.1"/>
    </source>
</evidence>
<dbReference type="Pfam" id="PF13687">
    <property type="entry name" value="DUF4153"/>
    <property type="match status" value="1"/>
</dbReference>
<feature type="transmembrane region" description="Helical" evidence="1">
    <location>
        <begin position="269"/>
        <end position="288"/>
    </location>
</feature>
<feature type="transmembrane region" description="Helical" evidence="1">
    <location>
        <begin position="225"/>
        <end position="249"/>
    </location>
</feature>
<feature type="transmembrane region" description="Helical" evidence="1">
    <location>
        <begin position="437"/>
        <end position="457"/>
    </location>
</feature>
<dbReference type="EMBL" id="JAUDCL010000010">
    <property type="protein sequence ID" value="MDM8201108.1"/>
    <property type="molecule type" value="Genomic_DNA"/>
</dbReference>